<dbReference type="InterPro" id="IPR022047">
    <property type="entry name" value="Microcephalin-like"/>
</dbReference>
<evidence type="ECO:0000256" key="1">
    <source>
        <dbReference type="SAM" id="MobiDB-lite"/>
    </source>
</evidence>
<dbReference type="InterPro" id="IPR001357">
    <property type="entry name" value="BRCT_dom"/>
</dbReference>
<dbReference type="SUPFAM" id="SSF52113">
    <property type="entry name" value="BRCT domain"/>
    <property type="match status" value="1"/>
</dbReference>
<organism evidence="4">
    <name type="scientific">Neodiprion lecontei</name>
    <name type="common">Redheaded pine sawfly</name>
    <dbReference type="NCBI Taxonomy" id="441921"/>
    <lineage>
        <taxon>Eukaryota</taxon>
        <taxon>Metazoa</taxon>
        <taxon>Ecdysozoa</taxon>
        <taxon>Arthropoda</taxon>
        <taxon>Hexapoda</taxon>
        <taxon>Insecta</taxon>
        <taxon>Pterygota</taxon>
        <taxon>Neoptera</taxon>
        <taxon>Endopterygota</taxon>
        <taxon>Hymenoptera</taxon>
        <taxon>Tenthredinoidea</taxon>
        <taxon>Diprionidae</taxon>
        <taxon>Diprioninae</taxon>
        <taxon>Neodiprion</taxon>
    </lineage>
</organism>
<feature type="region of interest" description="Disordered" evidence="1">
    <location>
        <begin position="199"/>
        <end position="229"/>
    </location>
</feature>
<feature type="region of interest" description="Disordered" evidence="1">
    <location>
        <begin position="506"/>
        <end position="527"/>
    </location>
</feature>
<dbReference type="Gene3D" id="3.40.50.10190">
    <property type="entry name" value="BRCT domain"/>
    <property type="match status" value="2"/>
</dbReference>
<dbReference type="CDD" id="cd17751">
    <property type="entry name" value="BRCT_microcephalin_rpt3"/>
    <property type="match status" value="1"/>
</dbReference>
<feature type="compositionally biased region" description="Polar residues" evidence="1">
    <location>
        <begin position="199"/>
        <end position="214"/>
    </location>
</feature>
<proteinExistence type="predicted"/>
<feature type="domain" description="BRCT" evidence="2">
    <location>
        <begin position="618"/>
        <end position="684"/>
    </location>
</feature>
<gene>
    <name evidence="4" type="primary">LOC107223913</name>
</gene>
<feature type="compositionally biased region" description="Polar residues" evidence="1">
    <location>
        <begin position="411"/>
        <end position="440"/>
    </location>
</feature>
<reference evidence="4" key="1">
    <citation type="submission" date="2025-08" db="UniProtKB">
        <authorList>
            <consortium name="RefSeq"/>
        </authorList>
    </citation>
    <scope>IDENTIFICATION</scope>
    <source>
        <tissue evidence="4">Thorax and Abdomen</tissue>
    </source>
</reference>
<sequence>MSPRRKTQRRLRIPSIQKTYNNRRTSLNVNLSYVSDPSLSPNDNRVNLDNANKTIVANSPPRIEATPRRSLSRNHTLNRSSSKLRFINESHNHNNESTEGAAGENVESKITNESSRLSHKAKIYGIRPSFVRLTSTPVTGRHGMGLDSNNMQEMFSPSENARHSNALEPVRFPLQGEILSSSATIVMETSMDITTVQGQSILNSEQPKSDITPNSHRDTNKSDSSSFFIPDTDPLTCIEKRVDTTVILDSEEQDVSINTIRTSLNVNTSLDSRFSSVPNSSLYDPINISKNQSVIHDQRNGTNATSPSSQDSDPTSSLIITTALIEHDNLSNDYNYQQIANEETVINLESPREINLPYNPSLYKRIPQNDKYCNDQNHATPVKLSKITRATNTPPTNDKENTTWSRKPIRNMQTDLLNSDAMNDSRSSDTLSLENGNHSSLHPKVNQPNAIRDLSKKAVVKGKKKLLRLNISEMVDLSPVSTQTLPEIPLVCKRRVKIRNKTAKKIPKTKGLSKKPIASSDNDTEEIEPIPEKGKRIRKLKAKKIVINKMADIDLWKRMDENSHTINESCDSISTAIGRTSLDDFQPKNQLTQNTSSKQRPKIIIVATGLSIEQKLLVKNTITTLGSAKLQKIVTRHTTHVISNGTRTVNLLRGLLRGCWLVSYEWISKVREAKEWVNAEKYEIVNFSKAVQENRKEKQLFRTAYVSEIFLTCGLIHIKNKTSTPASILEELVCMASGRITRKPEEAKIIVGRGGLKEVWILDSITHGEIQPLELYSKKRKPQ</sequence>
<feature type="region of interest" description="Disordered" evidence="1">
    <location>
        <begin position="52"/>
        <end position="113"/>
    </location>
</feature>
<evidence type="ECO:0000313" key="3">
    <source>
        <dbReference type="Proteomes" id="UP000829291"/>
    </source>
</evidence>
<dbReference type="CDD" id="cd17736">
    <property type="entry name" value="BRCT_microcephalin_rpt2"/>
    <property type="match status" value="1"/>
</dbReference>
<dbReference type="CTD" id="79648"/>
<dbReference type="KEGG" id="nlo:107223913"/>
<evidence type="ECO:0000259" key="2">
    <source>
        <dbReference type="PROSITE" id="PS50172"/>
    </source>
</evidence>
<protein>
    <recommendedName>
        <fullName evidence="2">BRCT domain-containing protein</fullName>
    </recommendedName>
</protein>
<dbReference type="AlphaFoldDB" id="A0A6J0BWG7"/>
<feature type="compositionally biased region" description="Basic and acidic residues" evidence="1">
    <location>
        <begin position="86"/>
        <end position="96"/>
    </location>
</feature>
<dbReference type="InterPro" id="IPR036420">
    <property type="entry name" value="BRCT_dom_sf"/>
</dbReference>
<accession>A0A6J0BWG7</accession>
<dbReference type="PANTHER" id="PTHR14625">
    <property type="entry name" value="MICROCEPHALIN"/>
    <property type="match status" value="1"/>
</dbReference>
<dbReference type="OrthoDB" id="2384350at2759"/>
<dbReference type="InParanoid" id="A0A6J0BWG7"/>
<feature type="region of interest" description="Disordered" evidence="1">
    <location>
        <begin position="389"/>
        <end position="447"/>
    </location>
</feature>
<dbReference type="Proteomes" id="UP000829291">
    <property type="component" value="Chromosome 2"/>
</dbReference>
<dbReference type="GO" id="GO:0000278">
    <property type="term" value="P:mitotic cell cycle"/>
    <property type="evidence" value="ECO:0007669"/>
    <property type="project" value="TreeGrafter"/>
</dbReference>
<name>A0A6J0BWG7_NEOLC</name>
<dbReference type="PANTHER" id="PTHR14625:SF3">
    <property type="entry name" value="MICROCEPHALIN"/>
    <property type="match status" value="1"/>
</dbReference>
<dbReference type="PROSITE" id="PS50172">
    <property type="entry name" value="BRCT"/>
    <property type="match status" value="1"/>
</dbReference>
<keyword evidence="3" id="KW-1185">Reference proteome</keyword>
<evidence type="ECO:0000313" key="4">
    <source>
        <dbReference type="RefSeq" id="XP_015519251.1"/>
    </source>
</evidence>
<dbReference type="GeneID" id="107223913"/>
<dbReference type="RefSeq" id="XP_015519251.1">
    <property type="nucleotide sequence ID" value="XM_015663765.2"/>
</dbReference>
<feature type="compositionally biased region" description="Polar residues" evidence="1">
    <location>
        <begin position="73"/>
        <end position="83"/>
    </location>
</feature>